<dbReference type="InterPro" id="IPR011990">
    <property type="entry name" value="TPR-like_helical_dom_sf"/>
</dbReference>
<feature type="transmembrane region" description="Helical" evidence="2">
    <location>
        <begin position="354"/>
        <end position="378"/>
    </location>
</feature>
<dbReference type="InterPro" id="IPR019734">
    <property type="entry name" value="TPR_rpt"/>
</dbReference>
<dbReference type="Pfam" id="PF13424">
    <property type="entry name" value="TPR_12"/>
    <property type="match status" value="5"/>
</dbReference>
<dbReference type="PANTHER" id="PTHR46082">
    <property type="entry name" value="ATP/GTP-BINDING PROTEIN-RELATED"/>
    <property type="match status" value="1"/>
</dbReference>
<comment type="caution">
    <text evidence="4">The sequence shown here is derived from an EMBL/GenBank/DDBJ whole genome shotgun (WGS) entry which is preliminary data.</text>
</comment>
<feature type="domain" description="Protein kinase" evidence="3">
    <location>
        <begin position="33"/>
        <end position="335"/>
    </location>
</feature>
<dbReference type="AlphaFoldDB" id="A0A8J6Y4I5"/>
<feature type="compositionally biased region" description="Basic and acidic residues" evidence="1">
    <location>
        <begin position="1"/>
        <end position="12"/>
    </location>
</feature>
<reference evidence="4 5" key="1">
    <citation type="submission" date="2020-08" db="EMBL/GenBank/DDBJ databases">
        <title>Acidobacteriota in marine sediments use diverse sulfur dissimilation pathways.</title>
        <authorList>
            <person name="Wasmund K."/>
        </authorList>
    </citation>
    <scope>NUCLEOTIDE SEQUENCE [LARGE SCALE GENOMIC DNA]</scope>
    <source>
        <strain evidence="4">MAG AM4</strain>
    </source>
</reference>
<dbReference type="InterPro" id="IPR011009">
    <property type="entry name" value="Kinase-like_dom_sf"/>
</dbReference>
<keyword evidence="2" id="KW-0472">Membrane</keyword>
<dbReference type="InterPro" id="IPR008271">
    <property type="entry name" value="Ser/Thr_kinase_AS"/>
</dbReference>
<dbReference type="CDD" id="cd14014">
    <property type="entry name" value="STKc_PknB_like"/>
    <property type="match status" value="1"/>
</dbReference>
<dbReference type="InterPro" id="IPR053137">
    <property type="entry name" value="NLR-like"/>
</dbReference>
<dbReference type="Gene3D" id="3.30.200.20">
    <property type="entry name" value="Phosphorylase Kinase, domain 1"/>
    <property type="match status" value="1"/>
</dbReference>
<feature type="region of interest" description="Disordered" evidence="1">
    <location>
        <begin position="1"/>
        <end position="27"/>
    </location>
</feature>
<protein>
    <submittedName>
        <fullName evidence="4">Serine/threonine protein kinase</fullName>
    </submittedName>
</protein>
<keyword evidence="4" id="KW-0418">Kinase</keyword>
<evidence type="ECO:0000256" key="2">
    <source>
        <dbReference type="SAM" id="Phobius"/>
    </source>
</evidence>
<evidence type="ECO:0000313" key="5">
    <source>
        <dbReference type="Proteomes" id="UP000648239"/>
    </source>
</evidence>
<evidence type="ECO:0000259" key="3">
    <source>
        <dbReference type="PROSITE" id="PS50011"/>
    </source>
</evidence>
<proteinExistence type="predicted"/>
<dbReference type="Gene3D" id="1.10.510.10">
    <property type="entry name" value="Transferase(Phosphotransferase) domain 1"/>
    <property type="match status" value="1"/>
</dbReference>
<dbReference type="GO" id="GO:0005524">
    <property type="term" value="F:ATP binding"/>
    <property type="evidence" value="ECO:0007669"/>
    <property type="project" value="InterPro"/>
</dbReference>
<dbReference type="PANTHER" id="PTHR46082:SF6">
    <property type="entry name" value="AAA+ ATPASE DOMAIN-CONTAINING PROTEIN-RELATED"/>
    <property type="match status" value="1"/>
</dbReference>
<evidence type="ECO:0000256" key="1">
    <source>
        <dbReference type="SAM" id="MobiDB-lite"/>
    </source>
</evidence>
<dbReference type="EMBL" id="JACXWD010000073">
    <property type="protein sequence ID" value="MBD3869289.1"/>
    <property type="molecule type" value="Genomic_DNA"/>
</dbReference>
<dbReference type="InterPro" id="IPR000719">
    <property type="entry name" value="Prot_kinase_dom"/>
</dbReference>
<dbReference type="Pfam" id="PF00069">
    <property type="entry name" value="Pkinase"/>
    <property type="match status" value="1"/>
</dbReference>
<sequence>MSDDNSRDDWTRTADGGQTPDGPKKIPDMIGEYRILGVLGEGGQGVVYEAEQASPKRKVAIKVVRGGEFVDETRVRMFQREAETLARLKHPDIGAIYESGRTADGQHFFAMELVRGQTLDKYLEKRSAPTSSTEIRFRLALLRKIAGAVNYAHQRGVIHRDLKPANIIITDETDTEVTATESGSSLVGAGLPGVKILDFGLARITEGDIAAATMTTEIGMIKGTLPYMAPEQARGDSADIDVRADVYALGVILYEMLSGKRPYDVARRALIEAVRVICEEKPASLRGASLNSRVIDPDIETIVGKALEKESNRRYGSAAELSGDIGRFLTSQPILARPPSAVYQMQKLVSRHRVPATMAGVMLVALIGFVIGMSVLYVRAVRAEADASRQAETATRALDFMTGMFETSDPSEAKGNVVTAREVLDAGARRIDLDLADQPVVQATLMRTMGEVYYNLGLYGESERLLERALEQRRALLGDDHLDTLAAVQALAQLYEDQGKSAEAEQLLADALERSLRLVGPDARVTINIRAQLAGVYQDQGRMEEAEEAHTAAVDAAREHLGPDDHDTLSMISDLASLYNDTARMDQAEELMQDVLEIRRERLGNDHPETLRCVNNLALIYQYQGKYDNSEELFLEVVEAQTRILGAEHQETLLARNNLVVLRVLQGRFDDAETICNEILKLQRDKLGPDHPDVLRSIMNLAVVYQRQNRLDEAKDELLYVLERYREILGDDHPETMMAASNVAVNFMFKGDNDEAERRYRELVERSTRVLGPDHPDTTIAVENLGNVRYRQGDLDESEALVRQVMESRNRVLGPEHPASLRTRGNLSVVLKNKGDLDAAQILAEEAVEIQRKALGNDHFDVANALENLAALRREQGAFGDAATHMREAVRIRRVVYGDESTEVAESLMTLARELLAGEAWAEAEEAGNQALVLRRDILKVAETENLGLRNFLVQMKINQATYAEAEQQALQFYEDVIRLGETDRATKMASKLVTIYEGLGNEAEAARWQRDAGN</sequence>
<dbReference type="SUPFAM" id="SSF56112">
    <property type="entry name" value="Protein kinase-like (PK-like)"/>
    <property type="match status" value="1"/>
</dbReference>
<dbReference type="SMART" id="SM00028">
    <property type="entry name" value="TPR"/>
    <property type="match status" value="10"/>
</dbReference>
<keyword evidence="4" id="KW-0723">Serine/threonine-protein kinase</keyword>
<dbReference type="Pfam" id="PF13374">
    <property type="entry name" value="TPR_10"/>
    <property type="match status" value="2"/>
</dbReference>
<keyword evidence="2" id="KW-0812">Transmembrane</keyword>
<dbReference type="PROSITE" id="PS00108">
    <property type="entry name" value="PROTEIN_KINASE_ST"/>
    <property type="match status" value="1"/>
</dbReference>
<keyword evidence="4" id="KW-0808">Transferase</keyword>
<dbReference type="PROSITE" id="PS50011">
    <property type="entry name" value="PROTEIN_KINASE_DOM"/>
    <property type="match status" value="1"/>
</dbReference>
<dbReference type="SUPFAM" id="SSF48452">
    <property type="entry name" value="TPR-like"/>
    <property type="match status" value="4"/>
</dbReference>
<keyword evidence="2" id="KW-1133">Transmembrane helix</keyword>
<dbReference type="PRINTS" id="PR00381">
    <property type="entry name" value="KINESINLIGHT"/>
</dbReference>
<name>A0A8J6Y4I5_9BACT</name>
<dbReference type="Gene3D" id="1.25.40.10">
    <property type="entry name" value="Tetratricopeptide repeat domain"/>
    <property type="match status" value="3"/>
</dbReference>
<evidence type="ECO:0000313" key="4">
    <source>
        <dbReference type="EMBL" id="MBD3869289.1"/>
    </source>
</evidence>
<organism evidence="4 5">
    <name type="scientific">Candidatus Polarisedimenticola svalbardensis</name>
    <dbReference type="NCBI Taxonomy" id="2886004"/>
    <lineage>
        <taxon>Bacteria</taxon>
        <taxon>Pseudomonadati</taxon>
        <taxon>Acidobacteriota</taxon>
        <taxon>Candidatus Polarisedimenticolia</taxon>
        <taxon>Candidatus Polarisedimenticolales</taxon>
        <taxon>Candidatus Polarisedimenticolaceae</taxon>
        <taxon>Candidatus Polarisedimenticola</taxon>
    </lineage>
</organism>
<gene>
    <name evidence="4" type="ORF">IFK94_14305</name>
</gene>
<dbReference type="Proteomes" id="UP000648239">
    <property type="component" value="Unassembled WGS sequence"/>
</dbReference>
<dbReference type="SMART" id="SM00220">
    <property type="entry name" value="S_TKc"/>
    <property type="match status" value="1"/>
</dbReference>
<dbReference type="GO" id="GO:0004674">
    <property type="term" value="F:protein serine/threonine kinase activity"/>
    <property type="evidence" value="ECO:0007669"/>
    <property type="project" value="UniProtKB-KW"/>
</dbReference>
<accession>A0A8J6Y4I5</accession>